<protein>
    <submittedName>
        <fullName evidence="2">Uncharacterized protein</fullName>
    </submittedName>
</protein>
<name>A0A9N7VY95_PLEPL</name>
<comment type="caution">
    <text evidence="2">The sequence shown here is derived from an EMBL/GenBank/DDBJ whole genome shotgun (WGS) entry which is preliminary data.</text>
</comment>
<feature type="compositionally biased region" description="Basic and acidic residues" evidence="1">
    <location>
        <begin position="1"/>
        <end position="11"/>
    </location>
</feature>
<keyword evidence="3" id="KW-1185">Reference proteome</keyword>
<dbReference type="EMBL" id="CADEAL010004428">
    <property type="protein sequence ID" value="CAB1459379.1"/>
    <property type="molecule type" value="Genomic_DNA"/>
</dbReference>
<feature type="region of interest" description="Disordered" evidence="1">
    <location>
        <begin position="1"/>
        <end position="72"/>
    </location>
</feature>
<organism evidence="2 3">
    <name type="scientific">Pleuronectes platessa</name>
    <name type="common">European plaice</name>
    <dbReference type="NCBI Taxonomy" id="8262"/>
    <lineage>
        <taxon>Eukaryota</taxon>
        <taxon>Metazoa</taxon>
        <taxon>Chordata</taxon>
        <taxon>Craniata</taxon>
        <taxon>Vertebrata</taxon>
        <taxon>Euteleostomi</taxon>
        <taxon>Actinopterygii</taxon>
        <taxon>Neopterygii</taxon>
        <taxon>Teleostei</taxon>
        <taxon>Neoteleostei</taxon>
        <taxon>Acanthomorphata</taxon>
        <taxon>Carangaria</taxon>
        <taxon>Pleuronectiformes</taxon>
        <taxon>Pleuronectoidei</taxon>
        <taxon>Pleuronectidae</taxon>
        <taxon>Pleuronectes</taxon>
    </lineage>
</organism>
<sequence>MERRDSEEALRMRKPTRRHEASQNTTEHSTHSHMIFKPADGDKRTSNELAIQRSPLAPIRRSHPPTRADTPSLALLRNVGERNLNLAFSGDREKTECDSEGVR</sequence>
<dbReference type="AlphaFoldDB" id="A0A9N7VY95"/>
<reference evidence="2" key="1">
    <citation type="submission" date="2020-03" db="EMBL/GenBank/DDBJ databases">
        <authorList>
            <person name="Weist P."/>
        </authorList>
    </citation>
    <scope>NUCLEOTIDE SEQUENCE</scope>
</reference>
<accession>A0A9N7VY95</accession>
<proteinExistence type="predicted"/>
<evidence type="ECO:0000313" key="2">
    <source>
        <dbReference type="EMBL" id="CAB1459379.1"/>
    </source>
</evidence>
<dbReference type="Proteomes" id="UP001153269">
    <property type="component" value="Unassembled WGS sequence"/>
</dbReference>
<evidence type="ECO:0000313" key="3">
    <source>
        <dbReference type="Proteomes" id="UP001153269"/>
    </source>
</evidence>
<gene>
    <name evidence="2" type="ORF">PLEPLA_LOCUS47216</name>
</gene>
<evidence type="ECO:0000256" key="1">
    <source>
        <dbReference type="SAM" id="MobiDB-lite"/>
    </source>
</evidence>